<evidence type="ECO:0000313" key="2">
    <source>
        <dbReference type="Proteomes" id="UP000077857"/>
    </source>
</evidence>
<dbReference type="InterPro" id="IPR014729">
    <property type="entry name" value="Rossmann-like_a/b/a_fold"/>
</dbReference>
<sequence>MNKIIGFLVIKNFVDLRFDFFNAGLTVFRLKISGLHVYLWGIGNIEKCIVNQSYSLSFPLHDSLLDRNVLLSIKGDRIVIENDWLGSIPIFYNKNEIIIATLPNLCLVNKNVSPDGLFDFCEFGYSVFEQTVFEDVRFMRYYSKLTCSEHEVFVEYKDDPVLKKNFLSGNVSEIEVIDLIKCCINNLERGFSGHIVIPISGGYDSRLLANLVSDKSAILGYTYGVSENQMESYEVVYAKKLSEIFSIRWRQIELNSFNDYIEDWFGLYGFSTHLHGMYHIEFYKKILESGLVASETVLLSGIVGDAWSDYGKFKNIDIEKDLINLGFNHGVCLDTSILHLPSFNAGNARKIFFDNHIGFLKDDRIKSVFVVRAKMILLSYLTQVPEYFGMFVSTPFLNYEIVRSILSINDARRYKRCWQTDYFASTGSDLERMKLSCRRDNDLDYSVGTKQHFEPIDTSIMADYFCINRLNDINFALKDDNFFKKIVQKQMSIKSIIKLIGYKGYFIRNLNQYYIIKAFEKGLKYGR</sequence>
<gene>
    <name evidence="1" type="ORF">A1507_18025</name>
</gene>
<evidence type="ECO:0000313" key="1">
    <source>
        <dbReference type="EMBL" id="OAI13053.1"/>
    </source>
</evidence>
<evidence type="ECO:0008006" key="3">
    <source>
        <dbReference type="Google" id="ProtNLM"/>
    </source>
</evidence>
<organism evidence="1 2">
    <name type="scientific">Methylomonas koyamae</name>
    <dbReference type="NCBI Taxonomy" id="702114"/>
    <lineage>
        <taxon>Bacteria</taxon>
        <taxon>Pseudomonadati</taxon>
        <taxon>Pseudomonadota</taxon>
        <taxon>Gammaproteobacteria</taxon>
        <taxon>Methylococcales</taxon>
        <taxon>Methylococcaceae</taxon>
        <taxon>Methylomonas</taxon>
    </lineage>
</organism>
<dbReference type="Gene3D" id="3.40.50.620">
    <property type="entry name" value="HUPs"/>
    <property type="match status" value="1"/>
</dbReference>
<accession>A0A177N6D6</accession>
<dbReference type="AlphaFoldDB" id="A0A177N6D6"/>
<dbReference type="RefSeq" id="WP_064041631.1">
    <property type="nucleotide sequence ID" value="NZ_LUUJ01000103.1"/>
</dbReference>
<dbReference type="EMBL" id="LUUJ01000103">
    <property type="protein sequence ID" value="OAI13053.1"/>
    <property type="molecule type" value="Genomic_DNA"/>
</dbReference>
<dbReference type="Proteomes" id="UP000077857">
    <property type="component" value="Unassembled WGS sequence"/>
</dbReference>
<reference evidence="1 2" key="1">
    <citation type="submission" date="2016-03" db="EMBL/GenBank/DDBJ databases">
        <authorList>
            <person name="Ploux O."/>
        </authorList>
    </citation>
    <scope>NUCLEOTIDE SEQUENCE [LARGE SCALE GENOMIC DNA]</scope>
    <source>
        <strain evidence="1 2">R-45378</strain>
    </source>
</reference>
<dbReference type="OrthoDB" id="4897717at2"/>
<name>A0A177N6D6_9GAMM</name>
<dbReference type="SUPFAM" id="SSF52402">
    <property type="entry name" value="Adenine nucleotide alpha hydrolases-like"/>
    <property type="match status" value="1"/>
</dbReference>
<proteinExistence type="predicted"/>
<comment type="caution">
    <text evidence="1">The sequence shown here is derived from an EMBL/GenBank/DDBJ whole genome shotgun (WGS) entry which is preliminary data.</text>
</comment>
<protein>
    <recommendedName>
        <fullName evidence="3">Asparagine synthetase domain-containing protein</fullName>
    </recommendedName>
</protein>